<evidence type="ECO:0000256" key="1">
    <source>
        <dbReference type="SAM" id="MobiDB-lite"/>
    </source>
</evidence>
<dbReference type="Proteomes" id="UP000521199">
    <property type="component" value="Unassembled WGS sequence"/>
</dbReference>
<protein>
    <recommendedName>
        <fullName evidence="4">PhoX family phosphatase</fullName>
    </recommendedName>
</protein>
<evidence type="ECO:0008006" key="4">
    <source>
        <dbReference type="Google" id="ProtNLM"/>
    </source>
</evidence>
<evidence type="ECO:0000313" key="2">
    <source>
        <dbReference type="EMBL" id="MBB5206750.1"/>
    </source>
</evidence>
<dbReference type="Pfam" id="PF05787">
    <property type="entry name" value="PhoX"/>
    <property type="match status" value="1"/>
</dbReference>
<dbReference type="PROSITE" id="PS51318">
    <property type="entry name" value="TAT"/>
    <property type="match status" value="1"/>
</dbReference>
<dbReference type="PANTHER" id="PTHR35399:SF2">
    <property type="entry name" value="DUF839 DOMAIN-CONTAINING PROTEIN"/>
    <property type="match status" value="1"/>
</dbReference>
<accession>A0A7W8G0K7</accession>
<dbReference type="AlphaFoldDB" id="A0A7W8G0K7"/>
<dbReference type="EMBL" id="JACHHP010000001">
    <property type="protein sequence ID" value="MBB5206750.1"/>
    <property type="molecule type" value="Genomic_DNA"/>
</dbReference>
<keyword evidence="3" id="KW-1185">Reference proteome</keyword>
<gene>
    <name evidence="2" type="ORF">HNQ52_000266</name>
</gene>
<dbReference type="InterPro" id="IPR006311">
    <property type="entry name" value="TAT_signal"/>
</dbReference>
<evidence type="ECO:0000313" key="3">
    <source>
        <dbReference type="Proteomes" id="UP000521199"/>
    </source>
</evidence>
<dbReference type="RefSeq" id="WP_221281871.1">
    <property type="nucleotide sequence ID" value="NZ_JACHHP010000001.1"/>
</dbReference>
<proteinExistence type="predicted"/>
<sequence length="666" mass="71608">MTKPPPMPTLSSLHEAEDSNRSDNRSFADVLAVHMSRRRLLRGGASLAAAGLVATPLAQAMSLGWDAEYGVAAGHKAIPRNIGARPAFQAIAVNRLDTVSVPPGYSARTFLAWGEPLFSDGPAYLDAGLNTAQEQAQQIGAHHDGIHYFPLRAQTGERQRALIAMNHEYIDAPVLHPAGSLAEDGSRTPEQIAKEIAAHGVSIVEVRETDDGVWEQVDSKRNRRITAATPMELSGPVRGHALVKTAYSPDGTATLGTVNNCGSGRTPWGTYLTTEENWAGYFVNRDAERPREQARYGVPTVNSNYRWDSAEPRFDATTKADDATGDYRNNPNTFGWMVEIDPYAPAAIPVKRTALGRFGHEGAIFPPARVSAPVVVYSGDDANNEYIYKFVSKRAYVLTPLLRPAPDALDVGTLYVARFDDDGTGQWLALDIADPAFQAAAAAAGVEFADQADVLVNTRLAADVVGATKMDRPEWGAVDPLTGMVYFTLTNNSARVAEGVDAANPRGPNPFGHIIRWREDGDRHEALRFAWDIYVLSGAEGAGVVLPGTADERPLDADNLHASPDGLWFDQGGLLWIQTDMSGSQLGEGPFGNNQMLAADPVTGDIRRFLVGPVGCEVTGICSTPDLRTLFVNIQHPTGSWPDGGDARPRSSTVIVTKHDGGIIGT</sequence>
<feature type="region of interest" description="Disordered" evidence="1">
    <location>
        <begin position="1"/>
        <end position="21"/>
    </location>
</feature>
<comment type="caution">
    <text evidence="2">The sequence shown here is derived from an EMBL/GenBank/DDBJ whole genome shotgun (WGS) entry which is preliminary data.</text>
</comment>
<reference evidence="2 3" key="1">
    <citation type="submission" date="2020-08" db="EMBL/GenBank/DDBJ databases">
        <title>Genomic Encyclopedia of Type Strains, Phase IV (KMG-IV): sequencing the most valuable type-strain genomes for metagenomic binning, comparative biology and taxonomic classification.</title>
        <authorList>
            <person name="Goeker M."/>
        </authorList>
    </citation>
    <scope>NUCLEOTIDE SEQUENCE [LARGE SCALE GENOMIC DNA]</scope>
    <source>
        <strain evidence="2 3">DSM 24163</strain>
    </source>
</reference>
<dbReference type="InterPro" id="IPR008557">
    <property type="entry name" value="PhoX"/>
</dbReference>
<dbReference type="PANTHER" id="PTHR35399">
    <property type="entry name" value="SLR8030 PROTEIN"/>
    <property type="match status" value="1"/>
</dbReference>
<name>A0A7W8G0K7_9GAMM</name>
<dbReference type="SUPFAM" id="SSF63829">
    <property type="entry name" value="Calcium-dependent phosphotriesterase"/>
    <property type="match status" value="1"/>
</dbReference>
<organism evidence="2 3">
    <name type="scientific">Chiayiivirga flava</name>
    <dbReference type="NCBI Taxonomy" id="659595"/>
    <lineage>
        <taxon>Bacteria</taxon>
        <taxon>Pseudomonadati</taxon>
        <taxon>Pseudomonadota</taxon>
        <taxon>Gammaproteobacteria</taxon>
        <taxon>Lysobacterales</taxon>
        <taxon>Lysobacteraceae</taxon>
        <taxon>Chiayiivirga</taxon>
    </lineage>
</organism>